<dbReference type="NCBIfam" id="TIGR03604">
    <property type="entry name" value="TOMM_cyclo_SagD"/>
    <property type="match status" value="1"/>
</dbReference>
<dbReference type="PROSITE" id="PS51664">
    <property type="entry name" value="YCAO"/>
    <property type="match status" value="1"/>
</dbReference>
<reference evidence="3" key="1">
    <citation type="journal article" date="2019" name="Int. J. Syst. Evol. Microbiol.">
        <title>The Global Catalogue of Microorganisms (GCM) 10K type strain sequencing project: providing services to taxonomists for standard genome sequencing and annotation.</title>
        <authorList>
            <consortium name="The Broad Institute Genomics Platform"/>
            <consortium name="The Broad Institute Genome Sequencing Center for Infectious Disease"/>
            <person name="Wu L."/>
            <person name="Ma J."/>
        </authorList>
    </citation>
    <scope>NUCLEOTIDE SEQUENCE [LARGE SCALE GENOMIC DNA]</scope>
    <source>
        <strain evidence="3">CGMCC 1.18578</strain>
    </source>
</reference>
<dbReference type="Gene3D" id="3.30.1330.230">
    <property type="match status" value="1"/>
</dbReference>
<name>A0ABW0QTQ9_9BACL</name>
<dbReference type="EMBL" id="JBHSNC010000006">
    <property type="protein sequence ID" value="MFC5528223.1"/>
    <property type="molecule type" value="Genomic_DNA"/>
</dbReference>
<evidence type="ECO:0000259" key="1">
    <source>
        <dbReference type="PROSITE" id="PS51664"/>
    </source>
</evidence>
<gene>
    <name evidence="2" type="ORF">ACFPQ4_01975</name>
</gene>
<dbReference type="Gene3D" id="3.30.160.660">
    <property type="match status" value="1"/>
</dbReference>
<dbReference type="InterPro" id="IPR022291">
    <property type="entry name" value="Bacteriocin_synth_cyclodeHase"/>
</dbReference>
<evidence type="ECO:0000313" key="2">
    <source>
        <dbReference type="EMBL" id="MFC5528223.1"/>
    </source>
</evidence>
<dbReference type="Gene3D" id="3.30.40.250">
    <property type="match status" value="1"/>
</dbReference>
<feature type="domain" description="YcaO" evidence="1">
    <location>
        <begin position="264"/>
        <end position="647"/>
    </location>
</feature>
<dbReference type="Pfam" id="PF02624">
    <property type="entry name" value="YcaO"/>
    <property type="match status" value="1"/>
</dbReference>
<evidence type="ECO:0000313" key="3">
    <source>
        <dbReference type="Proteomes" id="UP001596108"/>
    </source>
</evidence>
<comment type="caution">
    <text evidence="2">The sequence shown here is derived from an EMBL/GenBank/DDBJ whole genome shotgun (WGS) entry which is preliminary data.</text>
</comment>
<protein>
    <submittedName>
        <fullName evidence="2">TOMM leader peptide-binding protein</fullName>
    </submittedName>
</protein>
<accession>A0ABW0QTQ9</accession>
<organism evidence="2 3">
    <name type="scientific">Cohnella yongneupensis</name>
    <dbReference type="NCBI Taxonomy" id="425006"/>
    <lineage>
        <taxon>Bacteria</taxon>
        <taxon>Bacillati</taxon>
        <taxon>Bacillota</taxon>
        <taxon>Bacilli</taxon>
        <taxon>Bacillales</taxon>
        <taxon>Paenibacillaceae</taxon>
        <taxon>Cohnella</taxon>
    </lineage>
</organism>
<keyword evidence="3" id="KW-1185">Reference proteome</keyword>
<dbReference type="Proteomes" id="UP001596108">
    <property type="component" value="Unassembled WGS sequence"/>
</dbReference>
<dbReference type="RefSeq" id="WP_378110046.1">
    <property type="nucleotide sequence ID" value="NZ_JBHSNC010000006.1"/>
</dbReference>
<dbReference type="InterPro" id="IPR003776">
    <property type="entry name" value="YcaO-like_dom"/>
</dbReference>
<dbReference type="PANTHER" id="PTHR37809">
    <property type="entry name" value="RIBOSOMAL PROTEIN S12 METHYLTHIOTRANSFERASE ACCESSORY FACTOR YCAO"/>
    <property type="match status" value="1"/>
</dbReference>
<dbReference type="InterPro" id="IPR027624">
    <property type="entry name" value="TOMM_cyclo_SagD"/>
</dbReference>
<sequence length="647" mass="72703">MNDAIAVIGTGLLAQFVSDLLSEQYKVIQQIDFNLGVPESVKLALVLSDEWRPSDYELAEQVLQKAGISWLRGFILHDEGVIGPLVERGKPGCTQCAELRSFMAGQDRENSLELQMSLLLHGAIPRDLSTSRFGVWQTSCLIAAEAQKMIHGVPAQTERGVYLVDLKTLKSSLHAFLPDPMCPLCGNVPIDLPDNARISLQPSLKFNSEAYRCKPLGDLGIGLVRDYWDERTGLFNKKTFDLLSPFSNVYVNLPTVMGNVTSAGRAHSYARSELAAILEGLERYCGTCPRGKRTVVHDSYSNLSDRALNPMEVGVYSADQYAQVDFPYKPFDPELPMNWVWGYSFIQDSPILVPEQLAYYSLEHGDSFVVEGSNGCALGGSLEEAIFYGIMEVVERDSFLLTWYARLSVPRLDPYSSNDKELRLMLDRLQDIAGYEICLFNTTMENGIPSIWAIAKNKGKTGANLICAGGAHLDPIRAAKSAILEVAGNIIFLGEMMKENREEYYRMVDDPYLVRRMEDHSLLYSLPETEDRLHFLLEQNRPLRTFDEEFIPRPLHADLTDELKDILRQFHRINLDVIVINQTAPETLRNGLYCVKVLIPGMLPMSFGHQLVRVTGLERVLKVPLKLGYTKNLLTAQEINPHPHPFL</sequence>
<dbReference type="PANTHER" id="PTHR37809:SF1">
    <property type="entry name" value="RIBOSOMAL PROTEIN S12 METHYLTHIOTRANSFERASE ACCESSORY FACTOR YCAO"/>
    <property type="match status" value="1"/>
</dbReference>
<dbReference type="NCBIfam" id="TIGR03882">
    <property type="entry name" value="cyclo_dehyd_2"/>
    <property type="match status" value="1"/>
</dbReference>
<dbReference type="Gene3D" id="3.40.50.720">
    <property type="entry name" value="NAD(P)-binding Rossmann-like Domain"/>
    <property type="match status" value="1"/>
</dbReference>
<proteinExistence type="predicted"/>